<dbReference type="Pfam" id="PF01234">
    <property type="entry name" value="NNMT_PNMT_TEMT"/>
    <property type="match status" value="1"/>
</dbReference>
<dbReference type="EMBL" id="WNTK01001266">
    <property type="protein sequence ID" value="KAG9467642.1"/>
    <property type="molecule type" value="Genomic_DNA"/>
</dbReference>
<evidence type="ECO:0000256" key="1">
    <source>
        <dbReference type="ARBA" id="ARBA00007996"/>
    </source>
</evidence>
<dbReference type="SUPFAM" id="SSF53335">
    <property type="entry name" value="S-adenosyl-L-methionine-dependent methyltransferases"/>
    <property type="match status" value="1"/>
</dbReference>
<dbReference type="GO" id="GO:0008170">
    <property type="term" value="F:N-methyltransferase activity"/>
    <property type="evidence" value="ECO:0007669"/>
    <property type="project" value="TreeGrafter"/>
</dbReference>
<accession>A0A8J6EEE2</accession>
<comment type="caution">
    <text evidence="5">The sequence shown here is derived from an EMBL/GenBank/DDBJ whole genome shotgun (WGS) entry which is preliminary data.</text>
</comment>
<name>A0A8J6EEE2_ELECQ</name>
<dbReference type="InterPro" id="IPR000940">
    <property type="entry name" value="NNMT_TEMT_trans"/>
</dbReference>
<dbReference type="PANTHER" id="PTHR10867:SF44">
    <property type="entry name" value="NICOTINAMIDE N-METHYLTRANSFERASE ISOFORM X2"/>
    <property type="match status" value="1"/>
</dbReference>
<dbReference type="Gene3D" id="3.40.50.150">
    <property type="entry name" value="Vaccinia Virus protein VP39"/>
    <property type="match status" value="1"/>
</dbReference>
<keyword evidence="2" id="KW-0489">Methyltransferase</keyword>
<evidence type="ECO:0000256" key="2">
    <source>
        <dbReference type="ARBA" id="ARBA00022603"/>
    </source>
</evidence>
<dbReference type="GO" id="GO:0032259">
    <property type="term" value="P:methylation"/>
    <property type="evidence" value="ECO:0007669"/>
    <property type="project" value="UniProtKB-KW"/>
</dbReference>
<keyword evidence="4" id="KW-0949">S-adenosyl-L-methionine</keyword>
<sequence length="219" mass="25454">MLQYFQFIISGHIKGELLIDLSCGPMIHHLYAACEFFKHTVVLKARDRCILELKRWLDTRTGAFHWGHATQLHVDTEGNRDQLQDKEEKMRSAVQHVMKCDFEKENIIEPLDLPLADCIISAWLLDVISKDHDDYRGYLRKFSKLMKPGGHLMLIGDLDTTYITIQKDKFHVLRYDEDFARKALVEEGFVIDCCKVKETNIVSDLIDYKGVIFIAAHKK</sequence>
<dbReference type="GO" id="GO:0005829">
    <property type="term" value="C:cytosol"/>
    <property type="evidence" value="ECO:0007669"/>
    <property type="project" value="TreeGrafter"/>
</dbReference>
<evidence type="ECO:0000256" key="3">
    <source>
        <dbReference type="ARBA" id="ARBA00022679"/>
    </source>
</evidence>
<organism evidence="5 6">
    <name type="scientific">Eleutherodactylus coqui</name>
    <name type="common">Puerto Rican coqui</name>
    <dbReference type="NCBI Taxonomy" id="57060"/>
    <lineage>
        <taxon>Eukaryota</taxon>
        <taxon>Metazoa</taxon>
        <taxon>Chordata</taxon>
        <taxon>Craniata</taxon>
        <taxon>Vertebrata</taxon>
        <taxon>Euteleostomi</taxon>
        <taxon>Amphibia</taxon>
        <taxon>Batrachia</taxon>
        <taxon>Anura</taxon>
        <taxon>Neobatrachia</taxon>
        <taxon>Hyloidea</taxon>
        <taxon>Eleutherodactylidae</taxon>
        <taxon>Eleutherodactylinae</taxon>
        <taxon>Eleutherodactylus</taxon>
        <taxon>Eleutherodactylus</taxon>
    </lineage>
</organism>
<dbReference type="AlphaFoldDB" id="A0A8J6EEE2"/>
<keyword evidence="3" id="KW-0808">Transferase</keyword>
<dbReference type="InterPro" id="IPR029063">
    <property type="entry name" value="SAM-dependent_MTases_sf"/>
</dbReference>
<keyword evidence="6" id="KW-1185">Reference proteome</keyword>
<gene>
    <name evidence="5" type="ORF">GDO78_014565</name>
</gene>
<protein>
    <submittedName>
        <fullName evidence="5">Uncharacterized protein</fullName>
    </submittedName>
</protein>
<reference evidence="5" key="1">
    <citation type="thesis" date="2020" institute="ProQuest LLC" country="789 East Eisenhower Parkway, Ann Arbor, MI, USA">
        <title>Comparative Genomics and Chromosome Evolution.</title>
        <authorList>
            <person name="Mudd A.B."/>
        </authorList>
    </citation>
    <scope>NUCLEOTIDE SEQUENCE</scope>
    <source>
        <strain evidence="5">HN-11 Male</strain>
        <tissue evidence="5">Kidney and liver</tissue>
    </source>
</reference>
<proteinExistence type="inferred from homology"/>
<evidence type="ECO:0000313" key="6">
    <source>
        <dbReference type="Proteomes" id="UP000770717"/>
    </source>
</evidence>
<dbReference type="PROSITE" id="PS51681">
    <property type="entry name" value="SAM_MT_NNMT_PNMT_TEMT"/>
    <property type="match status" value="1"/>
</dbReference>
<evidence type="ECO:0000313" key="5">
    <source>
        <dbReference type="EMBL" id="KAG9467642.1"/>
    </source>
</evidence>
<evidence type="ECO:0000256" key="4">
    <source>
        <dbReference type="ARBA" id="ARBA00022691"/>
    </source>
</evidence>
<dbReference type="PANTHER" id="PTHR10867">
    <property type="entry name" value="NNMT/PNMT/TEMT FAMILY MEMBER"/>
    <property type="match status" value="1"/>
</dbReference>
<dbReference type="Proteomes" id="UP000770717">
    <property type="component" value="Unassembled WGS sequence"/>
</dbReference>
<comment type="similarity">
    <text evidence="1">Belongs to the class I-like SAM-binding methyltransferase superfamily. NNMT/PNMT/TEMT family.</text>
</comment>
<dbReference type="OrthoDB" id="9898724at2759"/>